<dbReference type="Proteomes" id="UP000254079">
    <property type="component" value="Unassembled WGS sequence"/>
</dbReference>
<accession>A0A376UFK8</accession>
<reference evidence="1 2" key="1">
    <citation type="submission" date="2018-06" db="EMBL/GenBank/DDBJ databases">
        <authorList>
            <consortium name="Pathogen Informatics"/>
            <person name="Doyle S."/>
        </authorList>
    </citation>
    <scope>NUCLEOTIDE SEQUENCE [LARGE SCALE GENOMIC DNA]</scope>
    <source>
        <strain evidence="1 2">NCTC8622</strain>
    </source>
</reference>
<organism evidence="1 2">
    <name type="scientific">Escherichia coli</name>
    <dbReference type="NCBI Taxonomy" id="562"/>
    <lineage>
        <taxon>Bacteria</taxon>
        <taxon>Pseudomonadati</taxon>
        <taxon>Pseudomonadota</taxon>
        <taxon>Gammaproteobacteria</taxon>
        <taxon>Enterobacterales</taxon>
        <taxon>Enterobacteriaceae</taxon>
        <taxon>Escherichia</taxon>
    </lineage>
</organism>
<gene>
    <name evidence="1" type="ORF">NCTC8622_07502</name>
</gene>
<protein>
    <submittedName>
        <fullName evidence="1">Uncharacterized protein</fullName>
    </submittedName>
</protein>
<dbReference type="EMBL" id="UGCP01000002">
    <property type="protein sequence ID" value="STI88305.1"/>
    <property type="molecule type" value="Genomic_DNA"/>
</dbReference>
<dbReference type="AlphaFoldDB" id="A0A376UFK8"/>
<evidence type="ECO:0000313" key="1">
    <source>
        <dbReference type="EMBL" id="STI88305.1"/>
    </source>
</evidence>
<sequence length="90" mass="10177">MKQVRKITSDRQHRAAAALCRFFPTGNVPTKVTVCCGFFVDRVQQIQHLNQTVWAQVEELTYQQSQLFRSTFSVPKVSTMMEVGSATPIA</sequence>
<proteinExistence type="predicted"/>
<evidence type="ECO:0000313" key="2">
    <source>
        <dbReference type="Proteomes" id="UP000254079"/>
    </source>
</evidence>
<name>A0A376UFK8_ECOLX</name>